<evidence type="ECO:0000256" key="2">
    <source>
        <dbReference type="ARBA" id="ARBA00006175"/>
    </source>
</evidence>
<dbReference type="RefSeq" id="XP_022819802.1">
    <property type="nucleotide sequence ID" value="XM_022964034.1"/>
</dbReference>
<dbReference type="Proteomes" id="UP000301870">
    <property type="component" value="Chromosome 14"/>
</dbReference>
<dbReference type="PRINTS" id="PR00783">
    <property type="entry name" value="MINTRINSICP"/>
</dbReference>
<comment type="subcellular location">
    <subcellularLocation>
        <location evidence="1">Membrane</location>
        <topology evidence="1">Multi-pass membrane protein</topology>
    </subcellularLocation>
</comment>
<evidence type="ECO:0000256" key="5">
    <source>
        <dbReference type="ARBA" id="ARBA00022989"/>
    </source>
</evidence>
<evidence type="ECO:0000313" key="10">
    <source>
        <dbReference type="RefSeq" id="XP_022819802.1"/>
    </source>
</evidence>
<dbReference type="KEGG" id="sliu:111351851"/>
<dbReference type="PROSITE" id="PS00221">
    <property type="entry name" value="MIP"/>
    <property type="match status" value="1"/>
</dbReference>
<accession>A0A9J7E0R2</accession>
<dbReference type="AlphaFoldDB" id="A0A9J7E0R2"/>
<evidence type="ECO:0000256" key="4">
    <source>
        <dbReference type="ARBA" id="ARBA00022692"/>
    </source>
</evidence>
<evidence type="ECO:0000256" key="6">
    <source>
        <dbReference type="ARBA" id="ARBA00023136"/>
    </source>
</evidence>
<dbReference type="OrthoDB" id="3222at2759"/>
<dbReference type="SUPFAM" id="SSF81338">
    <property type="entry name" value="Aquaporin-like"/>
    <property type="match status" value="1"/>
</dbReference>
<dbReference type="GeneID" id="111351851"/>
<dbReference type="PANTHER" id="PTHR19139">
    <property type="entry name" value="AQUAPORIN TRANSPORTER"/>
    <property type="match status" value="1"/>
</dbReference>
<dbReference type="Gene3D" id="1.20.1080.10">
    <property type="entry name" value="Glycerol uptake facilitator protein"/>
    <property type="match status" value="1"/>
</dbReference>
<feature type="transmembrane region" description="Helical" evidence="8">
    <location>
        <begin position="130"/>
        <end position="150"/>
    </location>
</feature>
<dbReference type="InterPro" id="IPR023271">
    <property type="entry name" value="Aquaporin-like"/>
</dbReference>
<evidence type="ECO:0000313" key="9">
    <source>
        <dbReference type="Proteomes" id="UP000301870"/>
    </source>
</evidence>
<name>A0A9J7E0R2_SPOLT</name>
<evidence type="ECO:0000256" key="3">
    <source>
        <dbReference type="ARBA" id="ARBA00022448"/>
    </source>
</evidence>
<evidence type="ECO:0000256" key="8">
    <source>
        <dbReference type="SAM" id="Phobius"/>
    </source>
</evidence>
<organism evidence="9 10">
    <name type="scientific">Spodoptera litura</name>
    <name type="common">Asian cotton leafworm</name>
    <dbReference type="NCBI Taxonomy" id="69820"/>
    <lineage>
        <taxon>Eukaryota</taxon>
        <taxon>Metazoa</taxon>
        <taxon>Ecdysozoa</taxon>
        <taxon>Arthropoda</taxon>
        <taxon>Hexapoda</taxon>
        <taxon>Insecta</taxon>
        <taxon>Pterygota</taxon>
        <taxon>Neoptera</taxon>
        <taxon>Endopterygota</taxon>
        <taxon>Lepidoptera</taxon>
        <taxon>Glossata</taxon>
        <taxon>Ditrysia</taxon>
        <taxon>Noctuoidea</taxon>
        <taxon>Noctuidae</taxon>
        <taxon>Amphipyrinae</taxon>
        <taxon>Spodoptera</taxon>
    </lineage>
</organism>
<dbReference type="PANTHER" id="PTHR19139:SF270">
    <property type="entry name" value="ENTOMOGLYCEROPORIN 1-RELATED"/>
    <property type="match status" value="1"/>
</dbReference>
<feature type="transmembrane region" description="Helical" evidence="8">
    <location>
        <begin position="241"/>
        <end position="261"/>
    </location>
</feature>
<reference evidence="10" key="1">
    <citation type="submission" date="2025-08" db="UniProtKB">
        <authorList>
            <consortium name="RefSeq"/>
        </authorList>
    </citation>
    <scope>IDENTIFICATION</scope>
    <source>
        <strain evidence="10">Ishihara</strain>
        <tissue evidence="10">Whole body</tissue>
    </source>
</reference>
<dbReference type="Pfam" id="PF00230">
    <property type="entry name" value="MIP"/>
    <property type="match status" value="1"/>
</dbReference>
<dbReference type="InterPro" id="IPR034294">
    <property type="entry name" value="Aquaporin_transptr"/>
</dbReference>
<dbReference type="GO" id="GO:0005886">
    <property type="term" value="C:plasma membrane"/>
    <property type="evidence" value="ECO:0007669"/>
    <property type="project" value="TreeGrafter"/>
</dbReference>
<keyword evidence="4 7" id="KW-0812">Transmembrane</keyword>
<comment type="similarity">
    <text evidence="2 7">Belongs to the MIP/aquaporin (TC 1.A.8) family.</text>
</comment>
<dbReference type="InterPro" id="IPR022357">
    <property type="entry name" value="MIP_CS"/>
</dbReference>
<keyword evidence="6 8" id="KW-0472">Membrane</keyword>
<feature type="transmembrane region" description="Helical" evidence="8">
    <location>
        <begin position="162"/>
        <end position="187"/>
    </location>
</feature>
<keyword evidence="5 8" id="KW-1133">Transmembrane helix</keyword>
<gene>
    <name evidence="10" type="primary">LOC111351851</name>
</gene>
<sequence length="276" mass="28187">MAAPAHDDPPGGPHPVSAMHWCGCEACGHGCGEARGADCARDQAPGGDDLWRVALAECAATSLLVLLTCTATCAPSAAASPLQRSIASGFVVALLVQCLAHVSGAQMNPTVTLAALVWGRMSRRRAACEMLAQLAGAVLGAAALRALLGLRAAETCATVPVAFIGPFQAVALEAALGGCLALANCAAWDARTAALKDSWPLRIGVSVAGLSLVGGELTGASMNPVRSFGPALWSSTWTSHWVYWVGPLGGSVLFTSVYLRAWRPAAAAPRKLPAQP</sequence>
<feature type="transmembrane region" description="Helical" evidence="8">
    <location>
        <begin position="199"/>
        <end position="221"/>
    </location>
</feature>
<protein>
    <submittedName>
        <fullName evidence="10">Aquaporin-like</fullName>
    </submittedName>
</protein>
<evidence type="ECO:0000256" key="1">
    <source>
        <dbReference type="ARBA" id="ARBA00004141"/>
    </source>
</evidence>
<dbReference type="InterPro" id="IPR000425">
    <property type="entry name" value="MIP"/>
</dbReference>
<proteinExistence type="inferred from homology"/>
<keyword evidence="3 7" id="KW-0813">Transport</keyword>
<keyword evidence="9" id="KW-1185">Reference proteome</keyword>
<dbReference type="GO" id="GO:0015267">
    <property type="term" value="F:channel activity"/>
    <property type="evidence" value="ECO:0007669"/>
    <property type="project" value="InterPro"/>
</dbReference>
<evidence type="ECO:0000256" key="7">
    <source>
        <dbReference type="RuleBase" id="RU000477"/>
    </source>
</evidence>